<dbReference type="SUPFAM" id="SSF53850">
    <property type="entry name" value="Periplasmic binding protein-like II"/>
    <property type="match status" value="1"/>
</dbReference>
<dbReference type="PROSITE" id="PS51257">
    <property type="entry name" value="PROKAR_LIPOPROTEIN"/>
    <property type="match status" value="1"/>
</dbReference>
<dbReference type="Gene3D" id="3.10.105.10">
    <property type="entry name" value="Dipeptide-binding Protein, Domain 3"/>
    <property type="match status" value="1"/>
</dbReference>
<dbReference type="Gene3D" id="3.40.190.10">
    <property type="entry name" value="Periplasmic binding protein-like II"/>
    <property type="match status" value="1"/>
</dbReference>
<dbReference type="EMBL" id="QZFV01000130">
    <property type="protein sequence ID" value="RJQ78526.1"/>
    <property type="molecule type" value="Genomic_DNA"/>
</dbReference>
<evidence type="ECO:0000256" key="1">
    <source>
        <dbReference type="SAM" id="MobiDB-lite"/>
    </source>
</evidence>
<dbReference type="Proteomes" id="UP000285112">
    <property type="component" value="Unassembled WGS sequence"/>
</dbReference>
<proteinExistence type="predicted"/>
<keyword evidence="4" id="KW-1185">Reference proteome</keyword>
<dbReference type="GO" id="GO:0015833">
    <property type="term" value="P:peptide transport"/>
    <property type="evidence" value="ECO:0007669"/>
    <property type="project" value="TreeGrafter"/>
</dbReference>
<protein>
    <submittedName>
        <fullName evidence="3">ABC transporter family substrate-binding protein</fullName>
    </submittedName>
</protein>
<comment type="caution">
    <text evidence="3">The sequence shown here is derived from an EMBL/GenBank/DDBJ whole genome shotgun (WGS) entry which is preliminary data.</text>
</comment>
<dbReference type="InterPro" id="IPR000914">
    <property type="entry name" value="SBP_5_dom"/>
</dbReference>
<dbReference type="OrthoDB" id="9803988at2"/>
<sequence length="618" mass="63562">MSARIGGACGPVPPPAGGQSVGGCRENFGRTSVRFGRRAAPVLALAGVLLAGCSNTPPPPVVTSTPAPSTSERPAPSQIVAGVDDVVGGYNPHVIADSSTITSALSQLLLPSVFRQADDGTRTLDKTLMTSAEVVSQSPFTVRYEIRPDASWSDGAPIATEDFIYLADRMRNEPGVIEPAGYRLISDIKQRAGGKGVEVSFSKPYPAWQTLFDNLLPQHLLKDAPSGWQGALASSFPSVAGPFAIKTLDTARGEVVLQRNDRYWEKPAAVDTLILRRSDPSGIAAALRSGNDQFSLTHPDSTGLQLLNELGPTVQLHTLPRPLTASVLLRPVSATLSDSQVRAGVAALLDRTKLINAGTKGGPPATLKADAQVLPPSAKGYTPTIPAGSPAAPDPAGADRYFKAAGYKKEAGVWRKGGKTLSLVLASPGTEEPYASIAKELSAELIAGGVQVSTITPQPRELFSSLLAMPVVNGQQQAGPDSTGNVGVDIAVAGLPVGGDPATVLASTFGCAPGQSTTDKTKAAVPANPAGLCDEALQATIDSALTGSATLADSLKTLEPQLWSENAVIPLFQEAEVLAVGKGISGLTPGAPMQGPFGTAVNWTRGASSGPETTTSAG</sequence>
<feature type="region of interest" description="Disordered" evidence="1">
    <location>
        <begin position="1"/>
        <end position="23"/>
    </location>
</feature>
<accession>A0A419HQ75</accession>
<dbReference type="Gene3D" id="3.90.76.10">
    <property type="entry name" value="Dipeptide-binding Protein, Domain 1"/>
    <property type="match status" value="1"/>
</dbReference>
<dbReference type="GO" id="GO:1904680">
    <property type="term" value="F:peptide transmembrane transporter activity"/>
    <property type="evidence" value="ECO:0007669"/>
    <property type="project" value="TreeGrafter"/>
</dbReference>
<dbReference type="CDD" id="cd08501">
    <property type="entry name" value="PBP2_Lpqw"/>
    <property type="match status" value="1"/>
</dbReference>
<dbReference type="PANTHER" id="PTHR30290">
    <property type="entry name" value="PERIPLASMIC BINDING COMPONENT OF ABC TRANSPORTER"/>
    <property type="match status" value="1"/>
</dbReference>
<dbReference type="AlphaFoldDB" id="A0A419HQ75"/>
<dbReference type="InterPro" id="IPR039424">
    <property type="entry name" value="SBP_5"/>
</dbReference>
<evidence type="ECO:0000313" key="4">
    <source>
        <dbReference type="Proteomes" id="UP000285112"/>
    </source>
</evidence>
<feature type="compositionally biased region" description="Low complexity" evidence="1">
    <location>
        <begin position="62"/>
        <end position="71"/>
    </location>
</feature>
<dbReference type="Pfam" id="PF00496">
    <property type="entry name" value="SBP_bac_5"/>
    <property type="match status" value="1"/>
</dbReference>
<feature type="region of interest" description="Disordered" evidence="1">
    <location>
        <begin position="56"/>
        <end position="76"/>
    </location>
</feature>
<name>A0A419HQ75_9PSEU</name>
<organism evidence="3 4">
    <name type="scientific">Amycolatopsis panacis</name>
    <dbReference type="NCBI Taxonomy" id="2340917"/>
    <lineage>
        <taxon>Bacteria</taxon>
        <taxon>Bacillati</taxon>
        <taxon>Actinomycetota</taxon>
        <taxon>Actinomycetes</taxon>
        <taxon>Pseudonocardiales</taxon>
        <taxon>Pseudonocardiaceae</taxon>
        <taxon>Amycolatopsis</taxon>
    </lineage>
</organism>
<feature type="domain" description="Solute-binding protein family 5" evidence="2">
    <location>
        <begin position="128"/>
        <end position="457"/>
    </location>
</feature>
<dbReference type="PANTHER" id="PTHR30290:SF65">
    <property type="entry name" value="MONOACYL PHOSPHATIDYLINOSITOL TETRAMANNOSIDE-BINDING PROTEIN LPQW-RELATED"/>
    <property type="match status" value="1"/>
</dbReference>
<evidence type="ECO:0000259" key="2">
    <source>
        <dbReference type="Pfam" id="PF00496"/>
    </source>
</evidence>
<evidence type="ECO:0000313" key="3">
    <source>
        <dbReference type="EMBL" id="RJQ78526.1"/>
    </source>
</evidence>
<gene>
    <name evidence="3" type="ORF">D5S19_27525</name>
</gene>
<reference evidence="3 4" key="1">
    <citation type="submission" date="2018-09" db="EMBL/GenBank/DDBJ databases">
        <title>YIM PH 21725 draft genome.</title>
        <authorList>
            <person name="Miao C."/>
        </authorList>
    </citation>
    <scope>NUCLEOTIDE SEQUENCE [LARGE SCALE GENOMIC DNA]</scope>
    <source>
        <strain evidence="4">YIM PH21725</strain>
    </source>
</reference>